<protein>
    <submittedName>
        <fullName evidence="1">Probable CCR4-associated factor 1 homolog 11</fullName>
    </submittedName>
</protein>
<dbReference type="SUPFAM" id="SSF53098">
    <property type="entry name" value="Ribonuclease H-like"/>
    <property type="match status" value="1"/>
</dbReference>
<sequence length="171" mass="20115">MDTEFPGVIYHYPELRRSSLFPCQNYSIVKKNVNAMKLIQLGLTLFDPQGNLPDFGTEFCFVWKFNFMDFGVDEDLQNPKSIALFKRQGIDFFINKLIGISFADYAFLFMASRISIATRWLGRNRTWITFHSTYDFGFLVKMLSQQNLPHDLSQFMQLVRMYFSIKVLDIK</sequence>
<reference evidence="1 2" key="1">
    <citation type="submission" date="2019-12" db="EMBL/GenBank/DDBJ databases">
        <authorList>
            <person name="Alioto T."/>
            <person name="Alioto T."/>
            <person name="Gomez Garrido J."/>
        </authorList>
    </citation>
    <scope>NUCLEOTIDE SEQUENCE [LARGE SCALE GENOMIC DNA]</scope>
</reference>
<dbReference type="OrthoDB" id="875336at2759"/>
<name>A0A8S0PY85_OLEEU</name>
<dbReference type="GO" id="GO:0004535">
    <property type="term" value="F:poly(A)-specific ribonuclease activity"/>
    <property type="evidence" value="ECO:0007669"/>
    <property type="project" value="InterPro"/>
</dbReference>
<dbReference type="PANTHER" id="PTHR10797">
    <property type="entry name" value="CCR4-NOT TRANSCRIPTION COMPLEX SUBUNIT"/>
    <property type="match status" value="1"/>
</dbReference>
<dbReference type="Gene3D" id="3.30.420.10">
    <property type="entry name" value="Ribonuclease H-like superfamily/Ribonuclease H"/>
    <property type="match status" value="1"/>
</dbReference>
<keyword evidence="2" id="KW-1185">Reference proteome</keyword>
<dbReference type="GO" id="GO:0003676">
    <property type="term" value="F:nucleic acid binding"/>
    <property type="evidence" value="ECO:0007669"/>
    <property type="project" value="InterPro"/>
</dbReference>
<proteinExistence type="predicted"/>
<dbReference type="InterPro" id="IPR012337">
    <property type="entry name" value="RNaseH-like_sf"/>
</dbReference>
<dbReference type="InterPro" id="IPR039637">
    <property type="entry name" value="CNOT7/CNOT8/Pop2"/>
</dbReference>
<dbReference type="InterPro" id="IPR036397">
    <property type="entry name" value="RNaseH_sf"/>
</dbReference>
<dbReference type="GO" id="GO:0030014">
    <property type="term" value="C:CCR4-NOT complex"/>
    <property type="evidence" value="ECO:0007669"/>
    <property type="project" value="InterPro"/>
</dbReference>
<evidence type="ECO:0000313" key="1">
    <source>
        <dbReference type="EMBL" id="CAA2959021.1"/>
    </source>
</evidence>
<gene>
    <name evidence="1" type="ORF">OLEA9_A066935</name>
</gene>
<dbReference type="AlphaFoldDB" id="A0A8S0PY85"/>
<accession>A0A8S0PY85</accession>
<dbReference type="Gramene" id="OE9A066935T1">
    <property type="protein sequence ID" value="OE9A066935C1"/>
    <property type="gene ID" value="OE9A066935"/>
</dbReference>
<dbReference type="Proteomes" id="UP000594638">
    <property type="component" value="Unassembled WGS sequence"/>
</dbReference>
<comment type="caution">
    <text evidence="1">The sequence shown here is derived from an EMBL/GenBank/DDBJ whole genome shotgun (WGS) entry which is preliminary data.</text>
</comment>
<organism evidence="1 2">
    <name type="scientific">Olea europaea subsp. europaea</name>
    <dbReference type="NCBI Taxonomy" id="158383"/>
    <lineage>
        <taxon>Eukaryota</taxon>
        <taxon>Viridiplantae</taxon>
        <taxon>Streptophyta</taxon>
        <taxon>Embryophyta</taxon>
        <taxon>Tracheophyta</taxon>
        <taxon>Spermatophyta</taxon>
        <taxon>Magnoliopsida</taxon>
        <taxon>eudicotyledons</taxon>
        <taxon>Gunneridae</taxon>
        <taxon>Pentapetalae</taxon>
        <taxon>asterids</taxon>
        <taxon>lamiids</taxon>
        <taxon>Lamiales</taxon>
        <taxon>Oleaceae</taxon>
        <taxon>Oleeae</taxon>
        <taxon>Olea</taxon>
    </lineage>
</organism>
<evidence type="ECO:0000313" key="2">
    <source>
        <dbReference type="Proteomes" id="UP000594638"/>
    </source>
</evidence>
<dbReference type="EMBL" id="CACTIH010000301">
    <property type="protein sequence ID" value="CAA2959021.1"/>
    <property type="molecule type" value="Genomic_DNA"/>
</dbReference>